<evidence type="ECO:0000256" key="5">
    <source>
        <dbReference type="ARBA" id="ARBA00023136"/>
    </source>
</evidence>
<keyword evidence="5" id="KW-0472">Membrane</keyword>
<dbReference type="PANTHER" id="PTHR11616">
    <property type="entry name" value="SODIUM/CHLORIDE DEPENDENT TRANSPORTER"/>
    <property type="match status" value="1"/>
</dbReference>
<comment type="caution">
    <text evidence="7">The sequence shown here is derived from an EMBL/GenBank/DDBJ whole genome shotgun (WGS) entry which is preliminary data.</text>
</comment>
<accession>A0A8J1XMI4</accession>
<reference evidence="7" key="1">
    <citation type="submission" date="2022-03" db="EMBL/GenBank/DDBJ databases">
        <authorList>
            <person name="Martin C."/>
        </authorList>
    </citation>
    <scope>NUCLEOTIDE SEQUENCE</scope>
</reference>
<gene>
    <name evidence="7" type="ORF">OFUS_LOCUS5182</name>
</gene>
<keyword evidence="6" id="KW-0479">Metal-binding</keyword>
<dbReference type="PRINTS" id="PR00176">
    <property type="entry name" value="NANEUSMPORT"/>
</dbReference>
<dbReference type="Pfam" id="PF00209">
    <property type="entry name" value="SNF"/>
    <property type="match status" value="1"/>
</dbReference>
<evidence type="ECO:0000256" key="4">
    <source>
        <dbReference type="ARBA" id="ARBA00022989"/>
    </source>
</evidence>
<name>A0A8J1XMI4_OWEFU</name>
<dbReference type="AlphaFoldDB" id="A0A8J1XMI4"/>
<dbReference type="Proteomes" id="UP000749559">
    <property type="component" value="Unassembled WGS sequence"/>
</dbReference>
<keyword evidence="2" id="KW-0813">Transport</keyword>
<feature type="binding site" evidence="6">
    <location>
        <position position="57"/>
    </location>
    <ligand>
        <name>Na(+)</name>
        <dbReference type="ChEBI" id="CHEBI:29101"/>
        <label>1</label>
    </ligand>
</feature>
<keyword evidence="8" id="KW-1185">Reference proteome</keyword>
<evidence type="ECO:0000256" key="3">
    <source>
        <dbReference type="ARBA" id="ARBA00022692"/>
    </source>
</evidence>
<feature type="binding site" evidence="6">
    <location>
        <position position="54"/>
    </location>
    <ligand>
        <name>Na(+)</name>
        <dbReference type="ChEBI" id="CHEBI:29101"/>
        <label>1</label>
    </ligand>
</feature>
<feature type="non-terminal residue" evidence="7">
    <location>
        <position position="1"/>
    </location>
</feature>
<dbReference type="GO" id="GO:0046872">
    <property type="term" value="F:metal ion binding"/>
    <property type="evidence" value="ECO:0007669"/>
    <property type="project" value="UniProtKB-KW"/>
</dbReference>
<sequence length="291" mass="32968">FMVLGFMAQEQGVSVDEVAASGPGLAFIAYPKALAQMPVAPLWSVFFFIMVILLGLDSQFVGVEGFVTAIVDAFPQYLRVGHRKIFFIAFACCIKLLVGLSMITNGGMYVFQLFDYYSGGRIILLIGFIECAVVSWVYGASRFQDNIQMMLGFRINPFMKFMWCSLSPLFCIVIFIMSMVSYSELSYERPTVTYQYPQWAVGVGWTMAFFSIIWIPIYMIYSIIMNTNFIQSAKLLLKPNLKAHQLRPEDEWELETKPIDDAIASGENHIIGNNFAYPNPTFIDTAENTKF</sequence>
<feature type="binding site" evidence="6">
    <location>
        <position position="58"/>
    </location>
    <ligand>
        <name>Na(+)</name>
        <dbReference type="ChEBI" id="CHEBI:29101"/>
        <label>1</label>
    </ligand>
</feature>
<evidence type="ECO:0000256" key="6">
    <source>
        <dbReference type="PIRSR" id="PIRSR600175-1"/>
    </source>
</evidence>
<keyword evidence="6" id="KW-0915">Sodium</keyword>
<evidence type="ECO:0000256" key="2">
    <source>
        <dbReference type="ARBA" id="ARBA00022448"/>
    </source>
</evidence>
<dbReference type="OrthoDB" id="6581954at2759"/>
<dbReference type="EMBL" id="CAIIXF020000002">
    <property type="protein sequence ID" value="CAH1778229.1"/>
    <property type="molecule type" value="Genomic_DNA"/>
</dbReference>
<evidence type="ECO:0000256" key="1">
    <source>
        <dbReference type="ARBA" id="ARBA00004141"/>
    </source>
</evidence>
<dbReference type="GO" id="GO:0005886">
    <property type="term" value="C:plasma membrane"/>
    <property type="evidence" value="ECO:0007669"/>
    <property type="project" value="TreeGrafter"/>
</dbReference>
<keyword evidence="4" id="KW-1133">Transmembrane helix</keyword>
<dbReference type="GO" id="GO:0042995">
    <property type="term" value="C:cell projection"/>
    <property type="evidence" value="ECO:0007669"/>
    <property type="project" value="TreeGrafter"/>
</dbReference>
<dbReference type="InterPro" id="IPR037272">
    <property type="entry name" value="SNS_sf"/>
</dbReference>
<dbReference type="GO" id="GO:0005332">
    <property type="term" value="F:gamma-aminobutyric acid:sodium:chloride symporter activity"/>
    <property type="evidence" value="ECO:0007669"/>
    <property type="project" value="TreeGrafter"/>
</dbReference>
<dbReference type="PROSITE" id="PS50267">
    <property type="entry name" value="NA_NEUROTRAN_SYMP_3"/>
    <property type="match status" value="1"/>
</dbReference>
<evidence type="ECO:0000313" key="8">
    <source>
        <dbReference type="Proteomes" id="UP000749559"/>
    </source>
</evidence>
<dbReference type="SUPFAM" id="SSF161070">
    <property type="entry name" value="SNF-like"/>
    <property type="match status" value="1"/>
</dbReference>
<keyword evidence="3" id="KW-0812">Transmembrane</keyword>
<comment type="subcellular location">
    <subcellularLocation>
        <location evidence="1">Membrane</location>
        <topology evidence="1">Multi-pass membrane protein</topology>
    </subcellularLocation>
</comment>
<evidence type="ECO:0000313" key="7">
    <source>
        <dbReference type="EMBL" id="CAH1778229.1"/>
    </source>
</evidence>
<dbReference type="PANTHER" id="PTHR11616:SF289">
    <property type="entry name" value="TRANSPORTER"/>
    <property type="match status" value="1"/>
</dbReference>
<dbReference type="InterPro" id="IPR000175">
    <property type="entry name" value="Na/ntran_symport"/>
</dbReference>
<protein>
    <submittedName>
        <fullName evidence="7">Uncharacterized protein</fullName>
    </submittedName>
</protein>
<proteinExistence type="predicted"/>
<organism evidence="7 8">
    <name type="scientific">Owenia fusiformis</name>
    <name type="common">Polychaete worm</name>
    <dbReference type="NCBI Taxonomy" id="6347"/>
    <lineage>
        <taxon>Eukaryota</taxon>
        <taxon>Metazoa</taxon>
        <taxon>Spiralia</taxon>
        <taxon>Lophotrochozoa</taxon>
        <taxon>Annelida</taxon>
        <taxon>Polychaeta</taxon>
        <taxon>Sedentaria</taxon>
        <taxon>Canalipalpata</taxon>
        <taxon>Sabellida</taxon>
        <taxon>Oweniida</taxon>
        <taxon>Oweniidae</taxon>
        <taxon>Owenia</taxon>
    </lineage>
</organism>